<dbReference type="SUPFAM" id="SSF52096">
    <property type="entry name" value="ClpP/crotonase"/>
    <property type="match status" value="1"/>
</dbReference>
<dbReference type="InterPro" id="IPR029045">
    <property type="entry name" value="ClpP/crotonase-like_dom_sf"/>
</dbReference>
<comment type="subcellular location">
    <subcellularLocation>
        <location evidence="1">Membrane</location>
        <topology evidence="1">Multi-pass membrane protein</topology>
    </subcellularLocation>
</comment>
<dbReference type="AlphaFoldDB" id="Q1PX87"/>
<dbReference type="EMBL" id="CT573073">
    <property type="protein sequence ID" value="CAJ71842.1"/>
    <property type="molecule type" value="Genomic_DNA"/>
</dbReference>
<dbReference type="CDD" id="cd07021">
    <property type="entry name" value="Clp_protease_NfeD_like"/>
    <property type="match status" value="1"/>
</dbReference>
<gene>
    <name evidence="9" type="ORF">kustc1097</name>
</gene>
<dbReference type="PANTHER" id="PTHR33507:SF3">
    <property type="entry name" value="INNER MEMBRANE PROTEIN YBBJ"/>
    <property type="match status" value="1"/>
</dbReference>
<dbReference type="InterPro" id="IPR012340">
    <property type="entry name" value="NA-bd_OB-fold"/>
</dbReference>
<dbReference type="InterPro" id="IPR052165">
    <property type="entry name" value="Membrane_assoc_protease"/>
</dbReference>
<keyword evidence="3 5" id="KW-1133">Transmembrane helix</keyword>
<evidence type="ECO:0000259" key="8">
    <source>
        <dbReference type="Pfam" id="PF25145"/>
    </source>
</evidence>
<dbReference type="Pfam" id="PF24961">
    <property type="entry name" value="NfeD_membrane"/>
    <property type="match status" value="1"/>
</dbReference>
<evidence type="ECO:0000256" key="4">
    <source>
        <dbReference type="ARBA" id="ARBA00023136"/>
    </source>
</evidence>
<reference evidence="9" key="1">
    <citation type="journal article" date="2006" name="Nature">
        <title>Deciphering the evolution and metabolism of an anammox bacterium from a community genome.</title>
        <authorList>
            <person name="Strous M."/>
            <person name="Pelletier E."/>
            <person name="Mangenot S."/>
            <person name="Rattei T."/>
            <person name="Lehner A."/>
            <person name="Taylor M.W."/>
            <person name="Horn M."/>
            <person name="Daims H."/>
            <person name="Bartol-Mavel D."/>
            <person name="Wincker P."/>
            <person name="Barbe V."/>
            <person name="Fonknechten N."/>
            <person name="Vallenet D."/>
            <person name="Segurens B."/>
            <person name="Schenowitz-Truong C."/>
            <person name="Medigue C."/>
            <person name="Collingro A."/>
            <person name="Snel B."/>
            <person name="Dutilh B.E."/>
            <person name="OpDenCamp H.J.M."/>
            <person name="vanDerDrift C."/>
            <person name="Cirpus I."/>
            <person name="vanDePas-Schoonen K.T."/>
            <person name="Harhangi H.R."/>
            <person name="vanNiftrik L."/>
            <person name="Schmid M."/>
            <person name="Keltjens J."/>
            <person name="vanDeVossenberg J."/>
            <person name="Kartal B."/>
            <person name="Meier H."/>
            <person name="Frishman D."/>
            <person name="Huynen M.A."/>
            <person name="Mewes H."/>
            <person name="Weissenbach J."/>
            <person name="Jetten M.S.M."/>
            <person name="Wagner M."/>
            <person name="LePaslier D."/>
        </authorList>
    </citation>
    <scope>NUCLEOTIDE SEQUENCE</scope>
</reference>
<evidence type="ECO:0000256" key="1">
    <source>
        <dbReference type="ARBA" id="ARBA00004141"/>
    </source>
</evidence>
<evidence type="ECO:0000256" key="3">
    <source>
        <dbReference type="ARBA" id="ARBA00022989"/>
    </source>
</evidence>
<feature type="domain" description="NfeD integral membrane" evidence="7">
    <location>
        <begin position="331"/>
        <end position="457"/>
    </location>
</feature>
<dbReference type="PANTHER" id="PTHR33507">
    <property type="entry name" value="INNER MEMBRANE PROTEIN YBBJ"/>
    <property type="match status" value="1"/>
</dbReference>
<feature type="domain" description="NfeD1b N-terminal" evidence="8">
    <location>
        <begin position="93"/>
        <end position="243"/>
    </location>
</feature>
<dbReference type="InterPro" id="IPR056738">
    <property type="entry name" value="NfeD1b_N"/>
</dbReference>
<feature type="transmembrane region" description="Helical" evidence="5">
    <location>
        <begin position="438"/>
        <end position="457"/>
    </location>
</feature>
<feature type="domain" description="NfeD-like C-terminal" evidence="6">
    <location>
        <begin position="490"/>
        <end position="544"/>
    </location>
</feature>
<dbReference type="Pfam" id="PF01957">
    <property type="entry name" value="NfeD"/>
    <property type="match status" value="1"/>
</dbReference>
<dbReference type="Gene3D" id="2.40.50.140">
    <property type="entry name" value="Nucleic acid-binding proteins"/>
    <property type="match status" value="1"/>
</dbReference>
<dbReference type="Pfam" id="PF25145">
    <property type="entry name" value="NfeD1b_N"/>
    <property type="match status" value="1"/>
</dbReference>
<evidence type="ECO:0000259" key="6">
    <source>
        <dbReference type="Pfam" id="PF01957"/>
    </source>
</evidence>
<evidence type="ECO:0000256" key="2">
    <source>
        <dbReference type="ARBA" id="ARBA00022692"/>
    </source>
</evidence>
<dbReference type="InterPro" id="IPR056739">
    <property type="entry name" value="NfeD_membrane"/>
</dbReference>
<dbReference type="InterPro" id="IPR002810">
    <property type="entry name" value="NfeD-like_C"/>
</dbReference>
<sequence length="546" mass="60778">MVKKAIFLLIHPELYMINCKSVCQAFMPVLFLLLCIRSIPAQERNDVQQNTVHHDTTIYYDQTLSSPEGLATKEKQFHDKLPNVEDTTHRPTYVITIHRMIDGGLNSSIQRRVDSAKDKNAGLIIFDIDTFGGRLDAAMEISEFISDLKEAKTVAFISHKAISAGALIALSCNDIIMAPDAELGDCEPILPTTEGGYKSAGEKIQTVLRTKFRKFAEKNGYPVLLAEAMVTSEIEVYRIETEENPEGFYISSRELKEMGEEDQKKIKKKKLIVEEGKLLTMHTREAFEFGFARHIVEDRDALFALYGVNKNDVTELETNWSEEMVRFLEKIAPVLLTIGIIAFYLEFNSPGFGIPGLIGIVCFATIFLSKYLVGLAEAPEIIIFFLGIALIAAEIFLIPGFGITGIAGIILVFIGLILSFQDFTFPRTPFDSGELRKNLLMIIGSFLTSALAIVLLLKHMPGIPIFRRLILTTAETPEYGFKNVTTPVYADLIGTKGIATTPLRPSGRIEVGEKILDVVTQGDFIDKGQRVEIVKVEGNRIVVKTV</sequence>
<feature type="transmembrane region" description="Helical" evidence="5">
    <location>
        <begin position="351"/>
        <end position="373"/>
    </location>
</feature>
<feature type="transmembrane region" description="Helical" evidence="5">
    <location>
        <begin position="385"/>
        <end position="418"/>
    </location>
</feature>
<name>Q1PX87_KUEST</name>
<dbReference type="Gene3D" id="3.90.226.10">
    <property type="entry name" value="2-enoyl-CoA Hydratase, Chain A, domain 1"/>
    <property type="match status" value="1"/>
</dbReference>
<proteinExistence type="predicted"/>
<accession>Q1PX87</accession>
<keyword evidence="2 5" id="KW-0812">Transmembrane</keyword>
<dbReference type="GO" id="GO:0005886">
    <property type="term" value="C:plasma membrane"/>
    <property type="evidence" value="ECO:0007669"/>
    <property type="project" value="TreeGrafter"/>
</dbReference>
<protein>
    <submittedName>
        <fullName evidence="9">Uncharacterized protein</fullName>
    </submittedName>
</protein>
<keyword evidence="4 5" id="KW-0472">Membrane</keyword>
<evidence type="ECO:0000256" key="5">
    <source>
        <dbReference type="SAM" id="Phobius"/>
    </source>
</evidence>
<evidence type="ECO:0000313" key="9">
    <source>
        <dbReference type="EMBL" id="CAJ71842.1"/>
    </source>
</evidence>
<organism evidence="9">
    <name type="scientific">Kuenenia stuttgartiensis</name>
    <dbReference type="NCBI Taxonomy" id="174633"/>
    <lineage>
        <taxon>Bacteria</taxon>
        <taxon>Pseudomonadati</taxon>
        <taxon>Planctomycetota</taxon>
        <taxon>Candidatus Brocadiia</taxon>
        <taxon>Candidatus Brocadiales</taxon>
        <taxon>Candidatus Brocadiaceae</taxon>
        <taxon>Candidatus Kuenenia</taxon>
    </lineage>
</organism>
<reference evidence="9" key="2">
    <citation type="submission" date="2006-01" db="EMBL/GenBank/DDBJ databases">
        <authorList>
            <person name="Genoscope"/>
        </authorList>
    </citation>
    <scope>NUCLEOTIDE SEQUENCE</scope>
</reference>
<evidence type="ECO:0000259" key="7">
    <source>
        <dbReference type="Pfam" id="PF24961"/>
    </source>
</evidence>